<dbReference type="InterPro" id="IPR020751">
    <property type="entry name" value="aa-tRNA-synth_I_codon-bd_sub2"/>
</dbReference>
<reference evidence="11 12" key="1">
    <citation type="submission" date="2021-01" db="EMBL/GenBank/DDBJ databases">
        <title>Streptomyces acididurans sp. nov., isolated from a peat swamp forest soil.</title>
        <authorList>
            <person name="Chantavorakit T."/>
            <person name="Duangmal K."/>
        </authorList>
    </citation>
    <scope>NUCLEOTIDE SEQUENCE [LARGE SCALE GENOMIC DNA]</scope>
    <source>
        <strain evidence="11 12">KK5PA1</strain>
    </source>
</reference>
<dbReference type="PRINTS" id="PR00987">
    <property type="entry name" value="TRNASYNTHGLU"/>
</dbReference>
<dbReference type="PANTHER" id="PTHR43311">
    <property type="entry name" value="GLUTAMATE--TRNA LIGASE"/>
    <property type="match status" value="1"/>
</dbReference>
<comment type="caution">
    <text evidence="11">The sequence shown here is derived from an EMBL/GenBank/DDBJ whole genome shotgun (WGS) entry which is preliminary data.</text>
</comment>
<sequence>MVRRESPARHGTRRKAQKRVRGSAASPPAGPVSGSAPPTVGPTRKEPTVSDRTVSDLSAQPTFSGPSGPALDAALFPPDLPRPSDWERRYPPRHLPPGAEVTRFAPSPTGKLHIGGLYTAAVSRALAHQSDGVHLLRVEDTDQARLVEGAAQSFVHLLEAFGLGPDEGGAELGDGGTEPAGGGTEPAGAGTELAAGDSVADGEATDPADGRWGPYLQSRRRTVYLSYIADLVRRGLAYPCFCGKDALARHAEEQRASRSPLGYYGKWAPCRVLDPGTAAARAGAGEPYVIRFRCPDEFPGRIRFQDRIRGSMVMQDNGNDVVLLKSSELVRPLPTYHLSHVVDDHLMRVTLVVRGEEWLPSTPLHLQLHRALGFEPPQYAHLAPLMKAEGSSRRKLSKRKDPEASVGYYLSAGYPPAAVQHYLRGLANARLMDGPTALVLAAQVRIEEMRPTGPLLDLPKLQSISREFIAGLATGELLGQLTRWAAEYDEELHAALREDPELARRAVAVAQDRGGGPARKDLARWSDFREKYGFFFPRFLGPAPAPGDERFGPLPADLTRRVAADFAHHYRHEDDPAAWLAQLRDLALRHGFAPDTPTWRRTPAAYAGPPRHVANVVRVCLTGSSRSPDLFTVAHALGEAEVRRRLVLGE</sequence>
<keyword evidence="2 7" id="KW-0436">Ligase</keyword>
<dbReference type="InterPro" id="IPR001412">
    <property type="entry name" value="aa-tRNA-synth_I_CS"/>
</dbReference>
<gene>
    <name evidence="11" type="ORF">ITX44_03800</name>
</gene>
<name>A0ABS2TJZ3_9ACTN</name>
<dbReference type="Pfam" id="PF19269">
    <property type="entry name" value="Anticodon_2"/>
    <property type="match status" value="1"/>
</dbReference>
<dbReference type="InterPro" id="IPR014729">
    <property type="entry name" value="Rossmann-like_a/b/a_fold"/>
</dbReference>
<keyword evidence="3 7" id="KW-0547">Nucleotide-binding</keyword>
<evidence type="ECO:0000259" key="10">
    <source>
        <dbReference type="Pfam" id="PF19269"/>
    </source>
</evidence>
<dbReference type="Gene3D" id="1.10.10.350">
    <property type="match status" value="1"/>
</dbReference>
<dbReference type="SUPFAM" id="SSF52374">
    <property type="entry name" value="Nucleotidylyl transferase"/>
    <property type="match status" value="1"/>
</dbReference>
<evidence type="ECO:0000259" key="9">
    <source>
        <dbReference type="Pfam" id="PF00749"/>
    </source>
</evidence>
<evidence type="ECO:0000313" key="12">
    <source>
        <dbReference type="Proteomes" id="UP000749040"/>
    </source>
</evidence>
<keyword evidence="6 7" id="KW-0030">Aminoacyl-tRNA synthetase</keyword>
<evidence type="ECO:0000256" key="5">
    <source>
        <dbReference type="ARBA" id="ARBA00022917"/>
    </source>
</evidence>
<keyword evidence="12" id="KW-1185">Reference proteome</keyword>
<dbReference type="InterPro" id="IPR045462">
    <property type="entry name" value="aa-tRNA-synth_I_cd-bd"/>
</dbReference>
<feature type="compositionally biased region" description="Low complexity" evidence="8">
    <location>
        <begin position="22"/>
        <end position="38"/>
    </location>
</feature>
<feature type="region of interest" description="Disordered" evidence="8">
    <location>
        <begin position="166"/>
        <end position="192"/>
    </location>
</feature>
<evidence type="ECO:0000256" key="3">
    <source>
        <dbReference type="ARBA" id="ARBA00022741"/>
    </source>
</evidence>
<evidence type="ECO:0000256" key="2">
    <source>
        <dbReference type="ARBA" id="ARBA00022598"/>
    </source>
</evidence>
<dbReference type="Pfam" id="PF00749">
    <property type="entry name" value="tRNA-synt_1c"/>
    <property type="match status" value="1"/>
</dbReference>
<keyword evidence="4 7" id="KW-0067">ATP-binding</keyword>
<dbReference type="InterPro" id="IPR049940">
    <property type="entry name" value="GluQ/Sye"/>
</dbReference>
<protein>
    <submittedName>
        <fullName evidence="11">Glutamate--tRNA ligase</fullName>
    </submittedName>
</protein>
<dbReference type="Gene3D" id="3.40.50.620">
    <property type="entry name" value="HUPs"/>
    <property type="match status" value="1"/>
</dbReference>
<dbReference type="EMBL" id="JADKYB010000002">
    <property type="protein sequence ID" value="MBM9503668.1"/>
    <property type="molecule type" value="Genomic_DNA"/>
</dbReference>
<dbReference type="Proteomes" id="UP000749040">
    <property type="component" value="Unassembled WGS sequence"/>
</dbReference>
<feature type="compositionally biased region" description="Basic residues" evidence="8">
    <location>
        <begin position="10"/>
        <end position="21"/>
    </location>
</feature>
<accession>A0ABS2TJZ3</accession>
<feature type="compositionally biased region" description="Polar residues" evidence="8">
    <location>
        <begin position="50"/>
        <end position="65"/>
    </location>
</feature>
<feature type="domain" description="Glutamyl/glutaminyl-tRNA synthetase class Ib catalytic" evidence="9">
    <location>
        <begin position="101"/>
        <end position="424"/>
    </location>
</feature>
<dbReference type="SUPFAM" id="SSF48163">
    <property type="entry name" value="An anticodon-binding domain of class I aminoacyl-tRNA synthetases"/>
    <property type="match status" value="1"/>
</dbReference>
<evidence type="ECO:0000256" key="4">
    <source>
        <dbReference type="ARBA" id="ARBA00022840"/>
    </source>
</evidence>
<dbReference type="GO" id="GO:0016874">
    <property type="term" value="F:ligase activity"/>
    <property type="evidence" value="ECO:0007669"/>
    <property type="project" value="UniProtKB-KW"/>
</dbReference>
<feature type="domain" description="Aminoacyl-tRNA synthetase class I anticodon-binding" evidence="10">
    <location>
        <begin position="612"/>
        <end position="646"/>
    </location>
</feature>
<evidence type="ECO:0000256" key="7">
    <source>
        <dbReference type="RuleBase" id="RU363037"/>
    </source>
</evidence>
<dbReference type="InterPro" id="IPR000924">
    <property type="entry name" value="Glu/Gln-tRNA-synth"/>
</dbReference>
<dbReference type="InterPro" id="IPR020058">
    <property type="entry name" value="Glu/Gln-tRNA-synth_Ib_cat-dom"/>
</dbReference>
<evidence type="ECO:0000256" key="8">
    <source>
        <dbReference type="SAM" id="MobiDB-lite"/>
    </source>
</evidence>
<proteinExistence type="inferred from homology"/>
<evidence type="ECO:0000256" key="1">
    <source>
        <dbReference type="ARBA" id="ARBA00007894"/>
    </source>
</evidence>
<dbReference type="InterPro" id="IPR008925">
    <property type="entry name" value="aa_tRNA-synth_I_cd-bd_sf"/>
</dbReference>
<dbReference type="PANTHER" id="PTHR43311:SF2">
    <property type="entry name" value="GLUTAMATE--TRNA LIGASE, MITOCHONDRIAL-RELATED"/>
    <property type="match status" value="1"/>
</dbReference>
<keyword evidence="5 7" id="KW-0648">Protein biosynthesis</keyword>
<feature type="region of interest" description="Disordered" evidence="8">
    <location>
        <begin position="1"/>
        <end position="104"/>
    </location>
</feature>
<feature type="compositionally biased region" description="Gly residues" evidence="8">
    <location>
        <begin position="166"/>
        <end position="185"/>
    </location>
</feature>
<evidence type="ECO:0000256" key="6">
    <source>
        <dbReference type="ARBA" id="ARBA00023146"/>
    </source>
</evidence>
<organism evidence="11 12">
    <name type="scientific">Actinacidiphila acididurans</name>
    <dbReference type="NCBI Taxonomy" id="2784346"/>
    <lineage>
        <taxon>Bacteria</taxon>
        <taxon>Bacillati</taxon>
        <taxon>Actinomycetota</taxon>
        <taxon>Actinomycetes</taxon>
        <taxon>Kitasatosporales</taxon>
        <taxon>Streptomycetaceae</taxon>
        <taxon>Actinacidiphila</taxon>
    </lineage>
</organism>
<dbReference type="PROSITE" id="PS00178">
    <property type="entry name" value="AA_TRNA_LIGASE_I"/>
    <property type="match status" value="1"/>
</dbReference>
<evidence type="ECO:0000313" key="11">
    <source>
        <dbReference type="EMBL" id="MBM9503668.1"/>
    </source>
</evidence>
<comment type="similarity">
    <text evidence="1">Belongs to the class-I aminoacyl-tRNA synthetase family. Glutamate--tRNA ligase type 1 subfamily.</text>
</comment>